<feature type="domain" description="Link" evidence="19">
    <location>
        <begin position="39"/>
        <end position="131"/>
    </location>
</feature>
<feature type="compositionally biased region" description="Polar residues" evidence="16">
    <location>
        <begin position="318"/>
        <end position="331"/>
    </location>
</feature>
<dbReference type="InterPro" id="IPR043210">
    <property type="entry name" value="CD44_antigen-like"/>
</dbReference>
<dbReference type="PANTHER" id="PTHR10225:SF2">
    <property type="entry name" value="LYMPHATIC VESSEL ENDOTHELIAL HYALURONIC ACID RECEPTOR 1"/>
    <property type="match status" value="1"/>
</dbReference>
<dbReference type="Xenbase" id="XB-GENE-6488759">
    <property type="gene designation" value="lyve1.L"/>
</dbReference>
<dbReference type="OrthoDB" id="8952307at2759"/>
<keyword evidence="3 17" id="KW-0812">Transmembrane</keyword>
<evidence type="ECO:0000259" key="19">
    <source>
        <dbReference type="PROSITE" id="PS50963"/>
    </source>
</evidence>
<feature type="signal peptide" evidence="18">
    <location>
        <begin position="1"/>
        <end position="21"/>
    </location>
</feature>
<comment type="subcellular location">
    <subcellularLocation>
        <location evidence="1">Membrane</location>
        <topology evidence="1">Single-pass membrane protein</topology>
    </subcellularLocation>
</comment>
<evidence type="ECO:0000256" key="11">
    <source>
        <dbReference type="ARBA" id="ARBA00063369"/>
    </source>
</evidence>
<evidence type="ECO:0000256" key="9">
    <source>
        <dbReference type="ARBA" id="ARBA00023180"/>
    </source>
</evidence>
<evidence type="ECO:0000256" key="16">
    <source>
        <dbReference type="SAM" id="MobiDB-lite"/>
    </source>
</evidence>
<evidence type="ECO:0000256" key="18">
    <source>
        <dbReference type="SAM" id="SignalP"/>
    </source>
</evidence>
<dbReference type="InterPro" id="IPR016186">
    <property type="entry name" value="C-type_lectin-like/link_sf"/>
</dbReference>
<keyword evidence="5 17" id="KW-1133">Transmembrane helix</keyword>
<evidence type="ECO:0000256" key="3">
    <source>
        <dbReference type="ARBA" id="ARBA00022692"/>
    </source>
</evidence>
<evidence type="ECO:0000256" key="4">
    <source>
        <dbReference type="ARBA" id="ARBA00022729"/>
    </source>
</evidence>
<feature type="disulfide bond" evidence="15">
    <location>
        <begin position="85"/>
        <end position="106"/>
    </location>
</feature>
<dbReference type="SMART" id="SM00445">
    <property type="entry name" value="LINK"/>
    <property type="match status" value="1"/>
</dbReference>
<dbReference type="AGR" id="Xenbase:XB-GENE-6488759"/>
<dbReference type="FunFam" id="3.10.100.10:FF:000057">
    <property type="entry name" value="Lymphatic vessel endothelial hyaluronic acid receptor 1"/>
    <property type="match status" value="1"/>
</dbReference>
<feature type="chain" id="PRO_5043545586" description="Lymphatic vessel endothelial hyaluronic acid receptor 1" evidence="18">
    <location>
        <begin position="22"/>
        <end position="331"/>
    </location>
</feature>
<evidence type="ECO:0000256" key="2">
    <source>
        <dbReference type="ARBA" id="ARBA00022448"/>
    </source>
</evidence>
<comment type="function">
    <text evidence="10">Ligand-specific transporter trafficking between intracellular organelles (TGN) and the plasma membrane. Plays a role in autocrine regulation of cell growth mediated by growth regulators containing cell surface retention sequence binding (CRS). May act as a hyaluronan (HA) transporter, either mediating its uptake for catabolism within lymphatic endothelial cells themselves, or its transport into the lumen of afferent lymphatic vessels for subsequent re-uptake and degradation in lymph nodes. Binds to pericelluar hyaluronan matrices deposited on the surface of leukocytes and facilitates cell adhesion and migration through lymphatic endothelium.</text>
</comment>
<evidence type="ECO:0000313" key="20">
    <source>
        <dbReference type="Proteomes" id="UP000186698"/>
    </source>
</evidence>
<evidence type="ECO:0000313" key="22">
    <source>
        <dbReference type="Xenbase" id="XB-GENE-6488759"/>
    </source>
</evidence>
<dbReference type="CTD" id="108713731"/>
<comment type="subunit">
    <text evidence="11">Homodimer; disulfide-linked. Interacts with PDGFB and IGFBP3. Forms a transient ternary complex with PDGFB and PDGFRB in TGN.</text>
</comment>
<keyword evidence="2" id="KW-0813">Transport</keyword>
<dbReference type="GO" id="GO:0005540">
    <property type="term" value="F:hyaluronic acid binding"/>
    <property type="evidence" value="ECO:0000318"/>
    <property type="project" value="GO_Central"/>
</dbReference>
<evidence type="ECO:0000256" key="17">
    <source>
        <dbReference type="SAM" id="Phobius"/>
    </source>
</evidence>
<keyword evidence="6 17" id="KW-0472">Membrane</keyword>
<gene>
    <name evidence="21 22" type="primary">lyve1.L</name>
</gene>
<dbReference type="AlphaFoldDB" id="A0A1L8GIJ1"/>
<feature type="region of interest" description="Disordered" evidence="16">
    <location>
        <begin position="289"/>
        <end position="331"/>
    </location>
</feature>
<evidence type="ECO:0000256" key="15">
    <source>
        <dbReference type="PROSITE-ProRule" id="PRU00323"/>
    </source>
</evidence>
<evidence type="ECO:0000256" key="8">
    <source>
        <dbReference type="ARBA" id="ARBA00023170"/>
    </source>
</evidence>
<dbReference type="GO" id="GO:0004888">
    <property type="term" value="F:transmembrane signaling receptor activity"/>
    <property type="evidence" value="ECO:0000318"/>
    <property type="project" value="GO_Central"/>
</dbReference>
<dbReference type="GO" id="GO:0007155">
    <property type="term" value="P:cell adhesion"/>
    <property type="evidence" value="ECO:0007669"/>
    <property type="project" value="InterPro"/>
</dbReference>
<dbReference type="KEGG" id="xla:108713731"/>
<dbReference type="Pfam" id="PF00193">
    <property type="entry name" value="Xlink"/>
    <property type="match status" value="1"/>
</dbReference>
<reference evidence="21" key="1">
    <citation type="submission" date="2025-08" db="UniProtKB">
        <authorList>
            <consortium name="RefSeq"/>
        </authorList>
    </citation>
    <scope>IDENTIFICATION</scope>
    <source>
        <strain evidence="21">J_2021</strain>
        <tissue evidence="21">Erythrocytes</tissue>
    </source>
</reference>
<evidence type="ECO:0000313" key="21">
    <source>
        <dbReference type="RefSeq" id="XP_018112763.1"/>
    </source>
</evidence>
<dbReference type="RefSeq" id="XP_018112763.1">
    <property type="nucleotide sequence ID" value="XM_018257274.2"/>
</dbReference>
<name>A0A1L8GIJ1_XENLA</name>
<keyword evidence="20" id="KW-1185">Reference proteome</keyword>
<evidence type="ECO:0000256" key="10">
    <source>
        <dbReference type="ARBA" id="ARBA00057127"/>
    </source>
</evidence>
<protein>
    <recommendedName>
        <fullName evidence="12">Lymphatic vessel endothelial hyaluronic acid receptor 1</fullName>
    </recommendedName>
    <alternativeName>
        <fullName evidence="14">Cell surface retention sequence-binding protein 1</fullName>
    </alternativeName>
    <alternativeName>
        <fullName evidence="13">Extracellular link domain-containing protein 1</fullName>
    </alternativeName>
</protein>
<dbReference type="PaxDb" id="8355-A0A1L8GIJ1"/>
<feature type="transmembrane region" description="Helical" evidence="17">
    <location>
        <begin position="250"/>
        <end position="271"/>
    </location>
</feature>
<dbReference type="Proteomes" id="UP000186698">
    <property type="component" value="Chromosome 4L"/>
</dbReference>
<evidence type="ECO:0000256" key="13">
    <source>
        <dbReference type="ARBA" id="ARBA00078806"/>
    </source>
</evidence>
<evidence type="ECO:0000256" key="12">
    <source>
        <dbReference type="ARBA" id="ARBA00074556"/>
    </source>
</evidence>
<evidence type="ECO:0000256" key="5">
    <source>
        <dbReference type="ARBA" id="ARBA00022989"/>
    </source>
</evidence>
<organism evidence="20 21">
    <name type="scientific">Xenopus laevis</name>
    <name type="common">African clawed frog</name>
    <dbReference type="NCBI Taxonomy" id="8355"/>
    <lineage>
        <taxon>Eukaryota</taxon>
        <taxon>Metazoa</taxon>
        <taxon>Chordata</taxon>
        <taxon>Craniata</taxon>
        <taxon>Vertebrata</taxon>
        <taxon>Euteleostomi</taxon>
        <taxon>Amphibia</taxon>
        <taxon>Batrachia</taxon>
        <taxon>Anura</taxon>
        <taxon>Pipoidea</taxon>
        <taxon>Pipidae</taxon>
        <taxon>Xenopodinae</taxon>
        <taxon>Xenopus</taxon>
        <taxon>Xenopus</taxon>
    </lineage>
</organism>
<dbReference type="Gene3D" id="3.10.100.10">
    <property type="entry name" value="Mannose-Binding Protein A, subunit A"/>
    <property type="match status" value="1"/>
</dbReference>
<accession>A0A1L8GIJ1</accession>
<dbReference type="Bgee" id="108713731">
    <property type="expression patterns" value="Expressed in pancreas and 12 other cell types or tissues"/>
</dbReference>
<dbReference type="InterPro" id="IPR000538">
    <property type="entry name" value="Link_dom"/>
</dbReference>
<keyword evidence="8 21" id="KW-0675">Receptor</keyword>
<keyword evidence="4 18" id="KW-0732">Signal</keyword>
<keyword evidence="7 15" id="KW-1015">Disulfide bond</keyword>
<dbReference type="GO" id="GO:0005886">
    <property type="term" value="C:plasma membrane"/>
    <property type="evidence" value="ECO:0000318"/>
    <property type="project" value="GO_Central"/>
</dbReference>
<dbReference type="PANTHER" id="PTHR10225">
    <property type="entry name" value="HYALURONAN RECEPTOR"/>
    <property type="match status" value="1"/>
</dbReference>
<dbReference type="STRING" id="8355.A0A1L8GIJ1"/>
<keyword evidence="9" id="KW-0325">Glycoprotein</keyword>
<dbReference type="OMA" id="ILPNPKC"/>
<dbReference type="SUPFAM" id="SSF56436">
    <property type="entry name" value="C-type lectin-like"/>
    <property type="match status" value="1"/>
</dbReference>
<sequence length="331" mass="35788">MISLTGPFVVLLPILLAHSVAQGVITSKDIAHLPCRIAGVLLAKSSDHKHIFNFTAAESVCHVLGLQLASKDQVEKANKYGFETCSFGWVSEQFAVISRIQPNEKCGQNKTGLLSWMSVNPAKVFHAYCFNASDTWKNSCKPDPLTTTLPDTSMAPSTSVVPSTAMAPSTSVAPSITAESAQSSTDDTTLKTISILNTSMSTQGYMKTTTFRPPFTTTQLTSTFANDPVEESTNKPAAVNAKESFGGLPATLLTLALIFFIASVVLAVCYIKQYKTNWLFTNKEEKESVETKVFKENTNTEQESPKEDGQAANGKSEIPQTYTGNSMEAEV</sequence>
<dbReference type="GeneID" id="108713731"/>
<evidence type="ECO:0000256" key="6">
    <source>
        <dbReference type="ARBA" id="ARBA00023136"/>
    </source>
</evidence>
<dbReference type="InterPro" id="IPR016187">
    <property type="entry name" value="CTDL_fold"/>
</dbReference>
<evidence type="ECO:0000256" key="7">
    <source>
        <dbReference type="ARBA" id="ARBA00023157"/>
    </source>
</evidence>
<dbReference type="PROSITE" id="PS50963">
    <property type="entry name" value="LINK_2"/>
    <property type="match status" value="1"/>
</dbReference>
<comment type="caution">
    <text evidence="15">Lacks conserved residue(s) required for the propagation of feature annotation.</text>
</comment>
<evidence type="ECO:0000256" key="14">
    <source>
        <dbReference type="ARBA" id="ARBA00081249"/>
    </source>
</evidence>
<proteinExistence type="predicted"/>
<evidence type="ECO:0000256" key="1">
    <source>
        <dbReference type="ARBA" id="ARBA00004167"/>
    </source>
</evidence>